<dbReference type="PANTHER" id="PTHR15079">
    <property type="entry name" value="MYD88"/>
    <property type="match status" value="1"/>
</dbReference>
<dbReference type="InterPro" id="IPR011029">
    <property type="entry name" value="DEATH-like_dom_sf"/>
</dbReference>
<evidence type="ECO:0000256" key="5">
    <source>
        <dbReference type="SAM" id="MobiDB-lite"/>
    </source>
</evidence>
<feature type="domain" description="Death" evidence="6">
    <location>
        <begin position="55"/>
        <end position="123"/>
    </location>
</feature>
<keyword evidence="3" id="KW-0395">Inflammatory response</keyword>
<dbReference type="InterPro" id="IPR000157">
    <property type="entry name" value="TIR_dom"/>
</dbReference>
<dbReference type="InterPro" id="IPR000488">
    <property type="entry name" value="Death_dom"/>
</dbReference>
<evidence type="ECO:0000256" key="2">
    <source>
        <dbReference type="ARBA" id="ARBA00022490"/>
    </source>
</evidence>
<feature type="compositionally biased region" description="Basic residues" evidence="5">
    <location>
        <begin position="453"/>
        <end position="463"/>
    </location>
</feature>
<dbReference type="PROSITE" id="PS50104">
    <property type="entry name" value="TIR"/>
    <property type="match status" value="1"/>
</dbReference>
<dbReference type="GO" id="GO:0043123">
    <property type="term" value="P:positive regulation of canonical NF-kappaB signal transduction"/>
    <property type="evidence" value="ECO:0007669"/>
    <property type="project" value="InterPro"/>
</dbReference>
<evidence type="ECO:0000256" key="3">
    <source>
        <dbReference type="ARBA" id="ARBA00023198"/>
    </source>
</evidence>
<proteinExistence type="predicted"/>
<evidence type="ECO:0008006" key="10">
    <source>
        <dbReference type="Google" id="ProtNLM"/>
    </source>
</evidence>
<dbReference type="VEuPathDB" id="VectorBase:AATE008497"/>
<dbReference type="OrthoDB" id="10037120at2759"/>
<evidence type="ECO:0000313" key="8">
    <source>
        <dbReference type="EnsemblMetazoa" id="AATE008497-PA.1"/>
    </source>
</evidence>
<dbReference type="GO" id="GO:0008063">
    <property type="term" value="P:Toll signaling pathway"/>
    <property type="evidence" value="ECO:0007669"/>
    <property type="project" value="TreeGrafter"/>
</dbReference>
<dbReference type="PROSITE" id="PS50017">
    <property type="entry name" value="DEATH_DOMAIN"/>
    <property type="match status" value="1"/>
</dbReference>
<evidence type="ECO:0000313" key="9">
    <source>
        <dbReference type="Proteomes" id="UP000075880"/>
    </source>
</evidence>
<dbReference type="EnsemblMetazoa" id="ENSAATROPT006112">
    <property type="protein sequence ID" value="ENSAATROPP005564"/>
    <property type="gene ID" value="ENSAATROPG004949"/>
</dbReference>
<reference evidence="9" key="1">
    <citation type="submission" date="2021-09" db="EMBL/GenBank/DDBJ databases">
        <authorList>
            <consortium name="Infravec"/>
            <person name="Campbell I L."/>
            <person name="Maslen G."/>
            <person name="Yates A."/>
        </authorList>
    </citation>
    <scope>NUCLEOTIDE SEQUENCE [LARGE SCALE GENOMIC DNA]</scope>
    <source>
        <strain evidence="9">Infravec2 EBRE</strain>
    </source>
</reference>
<feature type="coiled-coil region" evidence="4">
    <location>
        <begin position="133"/>
        <end position="195"/>
    </location>
</feature>
<dbReference type="SUPFAM" id="SSF52200">
    <property type="entry name" value="Toll/Interleukin receptor TIR domain"/>
    <property type="match status" value="1"/>
</dbReference>
<dbReference type="Gene3D" id="1.10.533.10">
    <property type="entry name" value="Death Domain, Fas"/>
    <property type="match status" value="1"/>
</dbReference>
<protein>
    <recommendedName>
        <fullName evidence="10">TIR domain-containing protein</fullName>
    </recommendedName>
</protein>
<feature type="domain" description="TIR" evidence="7">
    <location>
        <begin position="169"/>
        <end position="300"/>
    </location>
</feature>
<dbReference type="AlphaFoldDB" id="A0A182IZK0"/>
<dbReference type="STRING" id="41427.A0A182IZK0"/>
<dbReference type="Proteomes" id="UP000075880">
    <property type="component" value="Unassembled WGS sequence"/>
</dbReference>
<sequence length="470" mass="52737">MLDNAPAKTTEACVGNRIDLTMVPLESLSPLTRSLLGNLLNQRRIFTSEDGYSRDWRGLFELVGIPKSYYPLVKDHDNPTCYLLELWNSKSEQCKRGANLAELQNVLGCIDRWDILDDTSKMFEQDAEQYLVKEQQRATKKAQTAELQESRELTDIDIITKDDTLDHKQQYDAFILFAQEDMEFASKMVDRLEARGLNLCLKDRDILGGGTFEHQVISTLISERCRRVVVIISEAFLASPLNDFMVTFAQALQIEKKQRKVIPCVYGKCELPPHLRYTCRLDYQRSQNLYNFWDKLAASIRVTPRAAAGVEMSVASGEAMQKPLHSLTNGRSFAVTAPLPISPKVVERDESTLVVKLPTATEHEGGSSSLKKSHSFWDLFSGISQKRDKLNGSTSQLHINEISPSSSPKKAASSPLGFIRRNKQQPYAVAAASSVPSTSTLATMAVKEEKPSKPKKKWYKPIGRKVATAM</sequence>
<dbReference type="Pfam" id="PF13676">
    <property type="entry name" value="TIR_2"/>
    <property type="match status" value="1"/>
</dbReference>
<dbReference type="GO" id="GO:0050830">
    <property type="term" value="P:defense response to Gram-positive bacterium"/>
    <property type="evidence" value="ECO:0007669"/>
    <property type="project" value="TreeGrafter"/>
</dbReference>
<keyword evidence="9" id="KW-1185">Reference proteome</keyword>
<dbReference type="SMART" id="SM00255">
    <property type="entry name" value="TIR"/>
    <property type="match status" value="1"/>
</dbReference>
<dbReference type="GO" id="GO:0005886">
    <property type="term" value="C:plasma membrane"/>
    <property type="evidence" value="ECO:0007669"/>
    <property type="project" value="TreeGrafter"/>
</dbReference>
<dbReference type="GO" id="GO:0034142">
    <property type="term" value="P:toll-like receptor 4 signaling pathway"/>
    <property type="evidence" value="ECO:0007669"/>
    <property type="project" value="TreeGrafter"/>
</dbReference>
<dbReference type="PANTHER" id="PTHR15079:SF3">
    <property type="entry name" value="MYELOID DIFFERENTIATION PRIMARY RESPONSE PROTEIN MYD88"/>
    <property type="match status" value="1"/>
</dbReference>
<dbReference type="GO" id="GO:0035325">
    <property type="term" value="F:Toll-like receptor binding"/>
    <property type="evidence" value="ECO:0007669"/>
    <property type="project" value="TreeGrafter"/>
</dbReference>
<dbReference type="GO" id="GO:0005737">
    <property type="term" value="C:cytoplasm"/>
    <property type="evidence" value="ECO:0007669"/>
    <property type="project" value="UniProtKB-SubCell"/>
</dbReference>
<organism evidence="8">
    <name type="scientific">Anopheles atroparvus</name>
    <name type="common">European mosquito</name>
    <dbReference type="NCBI Taxonomy" id="41427"/>
    <lineage>
        <taxon>Eukaryota</taxon>
        <taxon>Metazoa</taxon>
        <taxon>Ecdysozoa</taxon>
        <taxon>Arthropoda</taxon>
        <taxon>Hexapoda</taxon>
        <taxon>Insecta</taxon>
        <taxon>Pterygota</taxon>
        <taxon>Neoptera</taxon>
        <taxon>Endopterygota</taxon>
        <taxon>Diptera</taxon>
        <taxon>Nematocera</taxon>
        <taxon>Culicoidea</taxon>
        <taxon>Culicidae</taxon>
        <taxon>Anophelinae</taxon>
        <taxon>Anopheles</taxon>
    </lineage>
</organism>
<dbReference type="GO" id="GO:0070976">
    <property type="term" value="F:TIR domain binding"/>
    <property type="evidence" value="ECO:0007669"/>
    <property type="project" value="InterPro"/>
</dbReference>
<dbReference type="Gene3D" id="3.40.50.10140">
    <property type="entry name" value="Toll/interleukin-1 receptor homology (TIR) domain"/>
    <property type="match status" value="1"/>
</dbReference>
<evidence type="ECO:0000259" key="6">
    <source>
        <dbReference type="PROSITE" id="PS50017"/>
    </source>
</evidence>
<evidence type="ECO:0000259" key="7">
    <source>
        <dbReference type="PROSITE" id="PS50104"/>
    </source>
</evidence>
<evidence type="ECO:0000256" key="1">
    <source>
        <dbReference type="ARBA" id="ARBA00004496"/>
    </source>
</evidence>
<keyword evidence="2" id="KW-0963">Cytoplasm</keyword>
<dbReference type="InterPro" id="IPR017281">
    <property type="entry name" value="Myelin_different_resp_MyD88"/>
</dbReference>
<accession>A0A182IZK0</accession>
<dbReference type="GO" id="GO:0045087">
    <property type="term" value="P:innate immune response"/>
    <property type="evidence" value="ECO:0007669"/>
    <property type="project" value="TreeGrafter"/>
</dbReference>
<feature type="region of interest" description="Disordered" evidence="5">
    <location>
        <begin position="443"/>
        <end position="470"/>
    </location>
</feature>
<comment type="subcellular location">
    <subcellularLocation>
        <location evidence="1">Cytoplasm</location>
    </subcellularLocation>
</comment>
<dbReference type="FunFam" id="3.40.50.10140:FF:000022">
    <property type="entry name" value="Myd88"/>
    <property type="match status" value="1"/>
</dbReference>
<reference evidence="8" key="2">
    <citation type="submission" date="2022-08" db="UniProtKB">
        <authorList>
            <consortium name="EnsemblMetazoa"/>
        </authorList>
    </citation>
    <scope>IDENTIFICATION</scope>
    <source>
        <strain evidence="8">EBRO</strain>
    </source>
</reference>
<dbReference type="EnsemblMetazoa" id="AATE008497-RA">
    <property type="protein sequence ID" value="AATE008497-PA.1"/>
    <property type="gene ID" value="AATE008497"/>
</dbReference>
<dbReference type="SUPFAM" id="SSF47986">
    <property type="entry name" value="DEATH domain"/>
    <property type="match status" value="1"/>
</dbReference>
<dbReference type="InterPro" id="IPR035897">
    <property type="entry name" value="Toll_tir_struct_dom_sf"/>
</dbReference>
<name>A0A182IZK0_ANOAO</name>
<evidence type="ECO:0000256" key="4">
    <source>
        <dbReference type="SAM" id="Coils"/>
    </source>
</evidence>
<keyword evidence="4" id="KW-0175">Coiled coil</keyword>
<dbReference type="FunFam" id="1.10.533.10:FF:000029">
    <property type="entry name" value="Myeloid differentiation primary response protein MyD88"/>
    <property type="match status" value="1"/>
</dbReference>
<dbReference type="GO" id="GO:0002755">
    <property type="term" value="P:MyD88-dependent toll-like receptor signaling pathway"/>
    <property type="evidence" value="ECO:0007669"/>
    <property type="project" value="InterPro"/>
</dbReference>